<protein>
    <submittedName>
        <fullName evidence="1">Uncharacterized protein</fullName>
    </submittedName>
</protein>
<gene>
    <name evidence="1" type="ORF">BJX67DRAFT_353455</name>
</gene>
<name>A0ABR4LRR0_9EURO</name>
<dbReference type="EMBL" id="JBFXLQ010000020">
    <property type="protein sequence ID" value="KAL2867230.1"/>
    <property type="molecule type" value="Genomic_DNA"/>
</dbReference>
<organism evidence="1 2">
    <name type="scientific">Aspergillus lucknowensis</name>
    <dbReference type="NCBI Taxonomy" id="176173"/>
    <lineage>
        <taxon>Eukaryota</taxon>
        <taxon>Fungi</taxon>
        <taxon>Dikarya</taxon>
        <taxon>Ascomycota</taxon>
        <taxon>Pezizomycotina</taxon>
        <taxon>Eurotiomycetes</taxon>
        <taxon>Eurotiomycetidae</taxon>
        <taxon>Eurotiales</taxon>
        <taxon>Aspergillaceae</taxon>
        <taxon>Aspergillus</taxon>
        <taxon>Aspergillus subgen. Nidulantes</taxon>
    </lineage>
</organism>
<accession>A0ABR4LRR0</accession>
<evidence type="ECO:0000313" key="2">
    <source>
        <dbReference type="Proteomes" id="UP001610432"/>
    </source>
</evidence>
<proteinExistence type="predicted"/>
<reference evidence="1 2" key="1">
    <citation type="submission" date="2024-07" db="EMBL/GenBank/DDBJ databases">
        <title>Section-level genome sequencing and comparative genomics of Aspergillus sections Usti and Cavernicolus.</title>
        <authorList>
            <consortium name="Lawrence Berkeley National Laboratory"/>
            <person name="Nybo J.L."/>
            <person name="Vesth T.C."/>
            <person name="Theobald S."/>
            <person name="Frisvad J.C."/>
            <person name="Larsen T.O."/>
            <person name="Kjaerboelling I."/>
            <person name="Rothschild-Mancinelli K."/>
            <person name="Lyhne E.K."/>
            <person name="Kogle M.E."/>
            <person name="Barry K."/>
            <person name="Clum A."/>
            <person name="Na H."/>
            <person name="Ledsgaard L."/>
            <person name="Lin J."/>
            <person name="Lipzen A."/>
            <person name="Kuo A."/>
            <person name="Riley R."/>
            <person name="Mondo S."/>
            <person name="Labutti K."/>
            <person name="Haridas S."/>
            <person name="Pangalinan J."/>
            <person name="Salamov A.A."/>
            <person name="Simmons B.A."/>
            <person name="Magnuson J.K."/>
            <person name="Chen J."/>
            <person name="Drula E."/>
            <person name="Henrissat B."/>
            <person name="Wiebenga A."/>
            <person name="Lubbers R.J."/>
            <person name="Gomes A.C."/>
            <person name="Macurrencykelacurrency M.R."/>
            <person name="Stajich J."/>
            <person name="Grigoriev I.V."/>
            <person name="Mortensen U.H."/>
            <person name="De Vries R.P."/>
            <person name="Baker S.E."/>
            <person name="Andersen M.R."/>
        </authorList>
    </citation>
    <scope>NUCLEOTIDE SEQUENCE [LARGE SCALE GENOMIC DNA]</scope>
    <source>
        <strain evidence="1 2">CBS 449.75</strain>
    </source>
</reference>
<dbReference type="RefSeq" id="XP_070886209.1">
    <property type="nucleotide sequence ID" value="XM_071029122.1"/>
</dbReference>
<keyword evidence="2" id="KW-1185">Reference proteome</keyword>
<comment type="caution">
    <text evidence="1">The sequence shown here is derived from an EMBL/GenBank/DDBJ whole genome shotgun (WGS) entry which is preliminary data.</text>
</comment>
<sequence length="168" mass="18273">MNNLMPSIRLSPVGIRLLLVGAEADRAVVAVSFARFAFLAGPDSVFWNALWMDKVEWLAGLRATRGNRARDRKQAYSALISATESALEDTGKASGLSIHHRCLSLSSESWIVKCIVKTANKRGTSSRGRNSGSEIRGAVWGCEESHLRSAKRGTSGVPGRSREGLDRF</sequence>
<evidence type="ECO:0000313" key="1">
    <source>
        <dbReference type="EMBL" id="KAL2867230.1"/>
    </source>
</evidence>
<dbReference type="GeneID" id="98144194"/>
<dbReference type="Proteomes" id="UP001610432">
    <property type="component" value="Unassembled WGS sequence"/>
</dbReference>